<dbReference type="RefSeq" id="WP_344824750.1">
    <property type="nucleotide sequence ID" value="NZ_BAABEZ010000022.1"/>
</dbReference>
<evidence type="ECO:0000256" key="1">
    <source>
        <dbReference type="SAM" id="SignalP"/>
    </source>
</evidence>
<accession>A0ABP8MRV3</accession>
<comment type="caution">
    <text evidence="2">The sequence shown here is derived from an EMBL/GenBank/DDBJ whole genome shotgun (WGS) entry which is preliminary data.</text>
</comment>
<dbReference type="EMBL" id="BAABEZ010000022">
    <property type="protein sequence ID" value="GAA4453819.1"/>
    <property type="molecule type" value="Genomic_DNA"/>
</dbReference>
<evidence type="ECO:0000313" key="2">
    <source>
        <dbReference type="EMBL" id="GAA4453819.1"/>
    </source>
</evidence>
<keyword evidence="3" id="KW-1185">Reference proteome</keyword>
<reference evidence="3" key="1">
    <citation type="journal article" date="2019" name="Int. J. Syst. Evol. Microbiol.">
        <title>The Global Catalogue of Microorganisms (GCM) 10K type strain sequencing project: providing services to taxonomists for standard genome sequencing and annotation.</title>
        <authorList>
            <consortium name="The Broad Institute Genomics Platform"/>
            <consortium name="The Broad Institute Genome Sequencing Center for Infectious Disease"/>
            <person name="Wu L."/>
            <person name="Ma J."/>
        </authorList>
    </citation>
    <scope>NUCLEOTIDE SEQUENCE [LARGE SCALE GENOMIC DNA]</scope>
    <source>
        <strain evidence="3">JCM 31921</strain>
    </source>
</reference>
<protein>
    <submittedName>
        <fullName evidence="2">Uncharacterized protein</fullName>
    </submittedName>
</protein>
<dbReference type="Proteomes" id="UP001501410">
    <property type="component" value="Unassembled WGS sequence"/>
</dbReference>
<name>A0ABP8MRV3_9BACT</name>
<sequence>MLPNMPKLTFAILPVVLSSLMPLAAGAQVYKSSDSNSIHPVLTRIPKPKPITRENSFGFRMNSDGWSVVYEAGKSVSEDLKRIERFYDVRVFQIELSERHHPKEVRMYGWDIDHQSDKQYIFGKINNFYALKGNYLFRKMIAGKPIDGNVSLHLVYGGGLSIGLLKPYYVNAYVSEDGGQTFSKKDVGFKPETSPYFLNPVYVIGASSWGAGLGGIKVVPGLHTKLGMHFDFARQTRVVSAVEVGVTGELYSKKIEIMADQKATAYFFNLYAGIQFGKRHQ</sequence>
<keyword evidence="1" id="KW-0732">Signal</keyword>
<feature type="chain" id="PRO_5045552280" evidence="1">
    <location>
        <begin position="28"/>
        <end position="281"/>
    </location>
</feature>
<proteinExistence type="predicted"/>
<organism evidence="2 3">
    <name type="scientific">Rurimicrobium arvi</name>
    <dbReference type="NCBI Taxonomy" id="2049916"/>
    <lineage>
        <taxon>Bacteria</taxon>
        <taxon>Pseudomonadati</taxon>
        <taxon>Bacteroidota</taxon>
        <taxon>Chitinophagia</taxon>
        <taxon>Chitinophagales</taxon>
        <taxon>Chitinophagaceae</taxon>
        <taxon>Rurimicrobium</taxon>
    </lineage>
</organism>
<gene>
    <name evidence="2" type="ORF">GCM10023092_14790</name>
</gene>
<feature type="signal peptide" evidence="1">
    <location>
        <begin position="1"/>
        <end position="27"/>
    </location>
</feature>
<evidence type="ECO:0000313" key="3">
    <source>
        <dbReference type="Proteomes" id="UP001501410"/>
    </source>
</evidence>